<proteinExistence type="predicted"/>
<evidence type="ECO:0000259" key="6">
    <source>
        <dbReference type="Pfam" id="PF06978"/>
    </source>
</evidence>
<dbReference type="Proteomes" id="UP001146793">
    <property type="component" value="Unassembled WGS sequence"/>
</dbReference>
<dbReference type="Pfam" id="PF08170">
    <property type="entry name" value="POPLD"/>
    <property type="match status" value="1"/>
</dbReference>
<feature type="compositionally biased region" description="Basic and acidic residues" evidence="4">
    <location>
        <begin position="299"/>
        <end position="328"/>
    </location>
</feature>
<dbReference type="GO" id="GO:0005655">
    <property type="term" value="C:nucleolar ribonuclease P complex"/>
    <property type="evidence" value="ECO:0007669"/>
    <property type="project" value="InterPro"/>
</dbReference>
<feature type="domain" description="POPLD" evidence="7">
    <location>
        <begin position="488"/>
        <end position="581"/>
    </location>
</feature>
<dbReference type="InterPro" id="IPR012590">
    <property type="entry name" value="POPLD_dom"/>
</dbReference>
<dbReference type="GO" id="GO:0001682">
    <property type="term" value="P:tRNA 5'-leader removal"/>
    <property type="evidence" value="ECO:0007669"/>
    <property type="project" value="InterPro"/>
</dbReference>
<feature type="region of interest" description="Disordered" evidence="4">
    <location>
        <begin position="64"/>
        <end position="94"/>
    </location>
</feature>
<gene>
    <name evidence="9" type="ORF">M0812_26391</name>
</gene>
<comment type="caution">
    <text evidence="9">The sequence shown here is derived from an EMBL/GenBank/DDBJ whole genome shotgun (WGS) entry which is preliminary data.</text>
</comment>
<keyword evidence="2" id="KW-0819">tRNA processing</keyword>
<dbReference type="GO" id="GO:0000172">
    <property type="term" value="C:ribonuclease MRP complex"/>
    <property type="evidence" value="ECO:0007669"/>
    <property type="project" value="InterPro"/>
</dbReference>
<dbReference type="AlphaFoldDB" id="A0AAV7YAH7"/>
<feature type="domain" description="POP1 C-terminal" evidence="8">
    <location>
        <begin position="698"/>
        <end position="753"/>
    </location>
</feature>
<feature type="transmembrane region" description="Helical" evidence="5">
    <location>
        <begin position="698"/>
        <end position="720"/>
    </location>
</feature>
<dbReference type="Pfam" id="PF22770">
    <property type="entry name" value="POP1_C"/>
    <property type="match status" value="1"/>
</dbReference>
<feature type="domain" description="Pop1 N-terminal" evidence="6">
    <location>
        <begin position="81"/>
        <end position="159"/>
    </location>
</feature>
<reference evidence="9" key="1">
    <citation type="submission" date="2022-08" db="EMBL/GenBank/DDBJ databases">
        <title>Novel sulphate-reducing endosymbionts in the free-living metamonad Anaeramoeba.</title>
        <authorList>
            <person name="Jerlstrom-Hultqvist J."/>
            <person name="Cepicka I."/>
            <person name="Gallot-Lavallee L."/>
            <person name="Salas-Leiva D."/>
            <person name="Curtis B.A."/>
            <person name="Zahonova K."/>
            <person name="Pipaliya S."/>
            <person name="Dacks J."/>
            <person name="Roger A.J."/>
        </authorList>
    </citation>
    <scope>NUCLEOTIDE SEQUENCE</scope>
    <source>
        <strain evidence="9">Busselton2</strain>
    </source>
</reference>
<feature type="compositionally biased region" description="Acidic residues" evidence="4">
    <location>
        <begin position="329"/>
        <end position="340"/>
    </location>
</feature>
<evidence type="ECO:0000256" key="2">
    <source>
        <dbReference type="ARBA" id="ARBA00022694"/>
    </source>
</evidence>
<name>A0AAV7YAH7_9EUKA</name>
<evidence type="ECO:0000259" key="7">
    <source>
        <dbReference type="Pfam" id="PF08170"/>
    </source>
</evidence>
<dbReference type="SUPFAM" id="SSF103025">
    <property type="entry name" value="Folate-binding domain"/>
    <property type="match status" value="1"/>
</dbReference>
<evidence type="ECO:0000256" key="5">
    <source>
        <dbReference type="SAM" id="Phobius"/>
    </source>
</evidence>
<evidence type="ECO:0000256" key="1">
    <source>
        <dbReference type="ARBA" id="ARBA00004123"/>
    </source>
</evidence>
<comment type="subcellular location">
    <subcellularLocation>
        <location evidence="1">Nucleus</location>
    </subcellularLocation>
</comment>
<protein>
    <submittedName>
        <fullName evidence="9">Ribonucleases p/mrp protein subunit pop1</fullName>
    </submittedName>
</protein>
<accession>A0AAV7YAH7</accession>
<feature type="compositionally biased region" description="Low complexity" evidence="4">
    <location>
        <begin position="601"/>
        <end position="620"/>
    </location>
</feature>
<keyword evidence="5" id="KW-1133">Transmembrane helix</keyword>
<keyword evidence="3" id="KW-0539">Nucleus</keyword>
<feature type="compositionally biased region" description="Basic residues" evidence="4">
    <location>
        <begin position="74"/>
        <end position="89"/>
    </location>
</feature>
<evidence type="ECO:0000313" key="10">
    <source>
        <dbReference type="Proteomes" id="UP001146793"/>
    </source>
</evidence>
<keyword evidence="5" id="KW-0472">Membrane</keyword>
<dbReference type="InterPro" id="IPR055079">
    <property type="entry name" value="POP1_C"/>
</dbReference>
<dbReference type="InterPro" id="IPR039182">
    <property type="entry name" value="Pop1"/>
</dbReference>
<evidence type="ECO:0000313" key="9">
    <source>
        <dbReference type="EMBL" id="KAJ3426822.1"/>
    </source>
</evidence>
<dbReference type="PANTHER" id="PTHR22731">
    <property type="entry name" value="RIBONUCLEASES P/MRP PROTEIN SUBUNIT POP1"/>
    <property type="match status" value="1"/>
</dbReference>
<dbReference type="EMBL" id="JANTQA010000063">
    <property type="protein sequence ID" value="KAJ3426822.1"/>
    <property type="molecule type" value="Genomic_DNA"/>
</dbReference>
<evidence type="ECO:0000256" key="3">
    <source>
        <dbReference type="ARBA" id="ARBA00023242"/>
    </source>
</evidence>
<dbReference type="Pfam" id="PF06978">
    <property type="entry name" value="POP1_N"/>
    <property type="match status" value="1"/>
</dbReference>
<feature type="region of interest" description="Disordered" evidence="4">
    <location>
        <begin position="584"/>
        <end position="620"/>
    </location>
</feature>
<organism evidence="9 10">
    <name type="scientific">Anaeramoeba flamelloides</name>
    <dbReference type="NCBI Taxonomy" id="1746091"/>
    <lineage>
        <taxon>Eukaryota</taxon>
        <taxon>Metamonada</taxon>
        <taxon>Anaeramoebidae</taxon>
        <taxon>Anaeramoeba</taxon>
    </lineage>
</organism>
<keyword evidence="5" id="KW-0812">Transmembrane</keyword>
<evidence type="ECO:0000259" key="8">
    <source>
        <dbReference type="Pfam" id="PF22770"/>
    </source>
</evidence>
<sequence length="757" mass="88699">MSEYNPTLISLNDFLNSRTKELKKLRSELNTRRGNCQLTQTLPKHLRRRTMSHDIHRVPHRMRKHIEKEMGKNPPRKSKLKSRQSRRKPNNMLKEYERRSKKHVWLETHIWHAKRMHMHQLFGYKLAYRTNEKLLRGCYKLAARSSVIYDESYYQCYECVAKQQNLITFFSQLIDKQSGFNFKTIGNRLFLRGNRQGSSRLILDREKKVVCPFRFIWDYISFDSNIEEYKNKTRKIWIWVHPACRTLLVDLINSKNINNEISFHELENQPCRFSIIGPSSINVLQKVLWFDFEKENEKENENEKEKKKENEINKEKEINKGDDMKPETETETETEMKIEEEESGLLKRTMVWKSLKKINKPASLLEGCILSLDVINPKEFTVKRAREREQEFQFNQKNLTRIEKAKYEKLSKKIQYKWCSELSKSKLWDKQTRKKLLNGIERTNKKIEEEASKKLFPNVRSSKAYPNQKIPVLIVQTAGSKALGFGSGFDVIIPKGYAKQFWVALVHSGAVPIGMRERHRIETEAGRRFFPDDFIEAPSFYQSATKLIVSEKESQKWMKTHKGKRVNYKKFGINSPFFPDFSSLLKSSTNNNNPKNDDDNNTNTNTNNNSNNNNSTNTNQMQATQSTNTFNVEFAENIYSLNTNTNSESFIPITITAIQKGSLKRNAHLYFPTSDESNKITKKLKFNQKWSKNDKHCLVGFITTGMFSLARGCGFAIGFIRKNDLIKNKNACKNSIILVRNTNGAIFYPAKFEFCKN</sequence>
<dbReference type="InterPro" id="IPR009723">
    <property type="entry name" value="Pop1_N"/>
</dbReference>
<evidence type="ECO:0000256" key="4">
    <source>
        <dbReference type="SAM" id="MobiDB-lite"/>
    </source>
</evidence>
<dbReference type="PANTHER" id="PTHR22731:SF3">
    <property type="entry name" value="RIBONUCLEASES P_MRP PROTEIN SUBUNIT POP1"/>
    <property type="match status" value="1"/>
</dbReference>
<feature type="region of interest" description="Disordered" evidence="4">
    <location>
        <begin position="299"/>
        <end position="340"/>
    </location>
</feature>